<protein>
    <submittedName>
        <fullName evidence="2">Helix-turn-helix protein</fullName>
    </submittedName>
</protein>
<dbReference type="PATRIC" id="fig|507626.3.peg.348"/>
<dbReference type="RefSeq" id="WP_066444258.1">
    <property type="nucleotide sequence ID" value="NZ_CP014226.1"/>
</dbReference>
<dbReference type="AlphaFoldDB" id="A0A109UKT2"/>
<dbReference type="CDD" id="cd00093">
    <property type="entry name" value="HTH_XRE"/>
    <property type="match status" value="1"/>
</dbReference>
<dbReference type="SUPFAM" id="SSF47413">
    <property type="entry name" value="lambda repressor-like DNA-binding domains"/>
    <property type="match status" value="1"/>
</dbReference>
<dbReference type="Pfam" id="PF01381">
    <property type="entry name" value="HTH_3"/>
    <property type="match status" value="1"/>
</dbReference>
<evidence type="ECO:0000259" key="1">
    <source>
        <dbReference type="PROSITE" id="PS50943"/>
    </source>
</evidence>
<dbReference type="InterPro" id="IPR001387">
    <property type="entry name" value="Cro/C1-type_HTH"/>
</dbReference>
<dbReference type="PROSITE" id="PS50943">
    <property type="entry name" value="HTH_CROC1"/>
    <property type="match status" value="1"/>
</dbReference>
<gene>
    <name evidence="2" type="ORF">LOKO_00352</name>
</gene>
<dbReference type="STRING" id="507626.LOKO_00352"/>
<dbReference type="GO" id="GO:0003677">
    <property type="term" value="F:DNA binding"/>
    <property type="evidence" value="ECO:0007669"/>
    <property type="project" value="InterPro"/>
</dbReference>
<proteinExistence type="predicted"/>
<organism evidence="2 3">
    <name type="scientific">Halomonas chromatireducens</name>
    <dbReference type="NCBI Taxonomy" id="507626"/>
    <lineage>
        <taxon>Bacteria</taxon>
        <taxon>Pseudomonadati</taxon>
        <taxon>Pseudomonadota</taxon>
        <taxon>Gammaproteobacteria</taxon>
        <taxon>Oceanospirillales</taxon>
        <taxon>Halomonadaceae</taxon>
        <taxon>Halomonas</taxon>
    </lineage>
</organism>
<dbReference type="OrthoDB" id="7365273at2"/>
<dbReference type="SMART" id="SM00530">
    <property type="entry name" value="HTH_XRE"/>
    <property type="match status" value="1"/>
</dbReference>
<reference evidence="2 3" key="2">
    <citation type="submission" date="2016-02" db="EMBL/GenBank/DDBJ databases">
        <authorList>
            <person name="Wen L."/>
            <person name="He K."/>
            <person name="Yang H."/>
        </authorList>
    </citation>
    <scope>NUCLEOTIDE SEQUENCE [LARGE SCALE GENOMIC DNA]</scope>
    <source>
        <strain evidence="2 3">AGD 8-3</strain>
    </source>
</reference>
<dbReference type="KEGG" id="hco:LOKO_00352"/>
<dbReference type="InterPro" id="IPR010982">
    <property type="entry name" value="Lambda_DNA-bd_dom_sf"/>
</dbReference>
<accession>A0A109UKT2</accession>
<dbReference type="Gene3D" id="1.10.260.40">
    <property type="entry name" value="lambda repressor-like DNA-binding domains"/>
    <property type="match status" value="1"/>
</dbReference>
<name>A0A109UKT2_9GAMM</name>
<feature type="domain" description="HTH cro/C1-type" evidence="1">
    <location>
        <begin position="23"/>
        <end position="50"/>
    </location>
</feature>
<sequence length="112" mass="12589">MKTRHVTLCPQASLSLRLFAGLIEEGRLRKGWTRDELAERVGVGVVTIRQVAKGSPRVAIGTYFEAAALVGVSLFTDNVDTLRREQATQLERLTLLPKRVNRQQQEPIDDDF</sequence>
<dbReference type="EMBL" id="CP014226">
    <property type="protein sequence ID" value="AMC99448.1"/>
    <property type="molecule type" value="Genomic_DNA"/>
</dbReference>
<evidence type="ECO:0000313" key="2">
    <source>
        <dbReference type="EMBL" id="AMC99448.1"/>
    </source>
</evidence>
<keyword evidence="3" id="KW-1185">Reference proteome</keyword>
<evidence type="ECO:0000313" key="3">
    <source>
        <dbReference type="Proteomes" id="UP000063387"/>
    </source>
</evidence>
<reference evidence="2 3" key="1">
    <citation type="journal article" date="2016" name="Genome Announc.">
        <title>Draft Genome Sequence of 'Halomonas chromatireducens' Strain AGD 8-3, a Haloalkaliphilic Chromate- and Selenite-Reducing Gammaproteobacterium.</title>
        <authorList>
            <person name="Sharko F.S."/>
            <person name="Shapovalova A.A."/>
            <person name="Tsygankova S.V."/>
            <person name="Komova A.V."/>
            <person name="Boulygina E.S."/>
            <person name="Teslyuk A.B."/>
            <person name="Gotovtsev P.M."/>
            <person name="Namsaraev Z.B."/>
            <person name="Khijniak T.V."/>
            <person name="Nedoluzhko A.V."/>
            <person name="Vasilov R.G."/>
        </authorList>
    </citation>
    <scope>NUCLEOTIDE SEQUENCE [LARGE SCALE GENOMIC DNA]</scope>
    <source>
        <strain evidence="2 3">AGD 8-3</strain>
    </source>
</reference>
<dbReference type="Proteomes" id="UP000063387">
    <property type="component" value="Chromosome"/>
</dbReference>